<protein>
    <submittedName>
        <fullName evidence="1">Uncharacterized protein</fullName>
    </submittedName>
</protein>
<reference evidence="1" key="1">
    <citation type="submission" date="2019-07" db="EMBL/GenBank/DDBJ databases">
        <authorList>
            <person name="Weber M."/>
            <person name="Kostadinov I."/>
            <person name="Kostadinov D I."/>
        </authorList>
    </citation>
    <scope>NUCLEOTIDE SEQUENCE</scope>
    <source>
        <strain evidence="1">Gfbio:sag-sample-m06:053724c1-46a9-4a36-b237-ea2bf867836b</strain>
    </source>
</reference>
<proteinExistence type="predicted"/>
<accession>A0A7D9D2D4</accession>
<organism evidence="1">
    <name type="scientific">uncultured Woeseiaceae bacterium</name>
    <dbReference type="NCBI Taxonomy" id="1983305"/>
    <lineage>
        <taxon>Bacteria</taxon>
        <taxon>Pseudomonadati</taxon>
        <taxon>Pseudomonadota</taxon>
        <taxon>Gammaproteobacteria</taxon>
        <taxon>Woeseiales</taxon>
        <taxon>Woeseiaceae</taxon>
        <taxon>environmental samples</taxon>
    </lineage>
</organism>
<dbReference type="EMBL" id="LR633967">
    <property type="protein sequence ID" value="VUX56155.1"/>
    <property type="molecule type" value="Genomic_DNA"/>
</dbReference>
<gene>
    <name evidence="1" type="ORF">JTBM06_V1_350002</name>
</gene>
<evidence type="ECO:0000313" key="1">
    <source>
        <dbReference type="EMBL" id="VUX56155.1"/>
    </source>
</evidence>
<sequence length="61" mass="6838">MNNHPKAQSRTNMRVSANSIVGDMNSLRVIQCLWQRGCVNAFAAEAAPTGVTVKRYRIYLK</sequence>
<name>A0A7D9D2D4_9GAMM</name>
<dbReference type="AlphaFoldDB" id="A0A7D9D2D4"/>